<evidence type="ECO:0008006" key="3">
    <source>
        <dbReference type="Google" id="ProtNLM"/>
    </source>
</evidence>
<evidence type="ECO:0000313" key="2">
    <source>
        <dbReference type="Proteomes" id="UP000318521"/>
    </source>
</evidence>
<evidence type="ECO:0000313" key="1">
    <source>
        <dbReference type="EMBL" id="TSB47170.1"/>
    </source>
</evidence>
<gene>
    <name evidence="1" type="ORF">FN960_07735</name>
</gene>
<organism evidence="1 2">
    <name type="scientific">Alkalicoccobacillus porphyridii</name>
    <dbReference type="NCBI Taxonomy" id="2597270"/>
    <lineage>
        <taxon>Bacteria</taxon>
        <taxon>Bacillati</taxon>
        <taxon>Bacillota</taxon>
        <taxon>Bacilli</taxon>
        <taxon>Bacillales</taxon>
        <taxon>Bacillaceae</taxon>
        <taxon>Alkalicoccobacillus</taxon>
    </lineage>
</organism>
<name>A0A554A0F4_9BACI</name>
<reference evidence="1 2" key="1">
    <citation type="submission" date="2019-07" db="EMBL/GenBank/DDBJ databases">
        <authorList>
            <person name="Park Y.J."/>
            <person name="Jeong S.E."/>
            <person name="Jung H.S."/>
        </authorList>
    </citation>
    <scope>NUCLEOTIDE SEQUENCE [LARGE SCALE GENOMIC DNA]</scope>
    <source>
        <strain evidence="2">P16(2019)</strain>
    </source>
</reference>
<dbReference type="Proteomes" id="UP000318521">
    <property type="component" value="Unassembled WGS sequence"/>
</dbReference>
<proteinExistence type="predicted"/>
<sequence>MKALLLGAMLLLTGCFYPQGERQASQVPYLDQLASVQSAVDSFQENTGVLPIQTFNEQTPTYNRYVIDFRQLIPRYMQEPPGTAFENGGVYQYVLVDVEEDPTVKLIDLQSVSTIQDFTRKINTYRSQHTYAPVKEFVADGIFELDYEKLSYDQPPVVISPYTGNTLPLLYSNQGEIIIDYASDINQIIQEHEVEEGEDLRPLLYENSPFVPFHSVPYTLNEDQEPELDPQFIHTTEE</sequence>
<accession>A0A554A0F4</accession>
<dbReference type="PROSITE" id="PS51257">
    <property type="entry name" value="PROKAR_LIPOPROTEIN"/>
    <property type="match status" value="1"/>
</dbReference>
<dbReference type="OrthoDB" id="2449131at2"/>
<comment type="caution">
    <text evidence="1">The sequence shown here is derived from an EMBL/GenBank/DDBJ whole genome shotgun (WGS) entry which is preliminary data.</text>
</comment>
<dbReference type="AlphaFoldDB" id="A0A554A0F4"/>
<keyword evidence="2" id="KW-1185">Reference proteome</keyword>
<dbReference type="EMBL" id="VLXZ01000004">
    <property type="protein sequence ID" value="TSB47170.1"/>
    <property type="molecule type" value="Genomic_DNA"/>
</dbReference>
<protein>
    <recommendedName>
        <fullName evidence="3">ABC transporter periplasmic binding protein yphF</fullName>
    </recommendedName>
</protein>